<organism evidence="1 2">
    <name type="scientific">Brachionus plicatilis</name>
    <name type="common">Marine rotifer</name>
    <name type="synonym">Brachionus muelleri</name>
    <dbReference type="NCBI Taxonomy" id="10195"/>
    <lineage>
        <taxon>Eukaryota</taxon>
        <taxon>Metazoa</taxon>
        <taxon>Spiralia</taxon>
        <taxon>Gnathifera</taxon>
        <taxon>Rotifera</taxon>
        <taxon>Eurotatoria</taxon>
        <taxon>Monogononta</taxon>
        <taxon>Pseudotrocha</taxon>
        <taxon>Ploima</taxon>
        <taxon>Brachionidae</taxon>
        <taxon>Brachionus</taxon>
    </lineage>
</organism>
<protein>
    <submittedName>
        <fullName evidence="1">Uncharacterized protein</fullName>
    </submittedName>
</protein>
<comment type="caution">
    <text evidence="1">The sequence shown here is derived from an EMBL/GenBank/DDBJ whole genome shotgun (WGS) entry which is preliminary data.</text>
</comment>
<proteinExistence type="predicted"/>
<keyword evidence="2" id="KW-1185">Reference proteome</keyword>
<dbReference type="EMBL" id="REGN01001815">
    <property type="protein sequence ID" value="RNA32344.1"/>
    <property type="molecule type" value="Genomic_DNA"/>
</dbReference>
<evidence type="ECO:0000313" key="2">
    <source>
        <dbReference type="Proteomes" id="UP000276133"/>
    </source>
</evidence>
<reference evidence="1 2" key="1">
    <citation type="journal article" date="2018" name="Sci. Rep.">
        <title>Genomic signatures of local adaptation to the degree of environmental predictability in rotifers.</title>
        <authorList>
            <person name="Franch-Gras L."/>
            <person name="Hahn C."/>
            <person name="Garcia-Roger E.M."/>
            <person name="Carmona M.J."/>
            <person name="Serra M."/>
            <person name="Gomez A."/>
        </authorList>
    </citation>
    <scope>NUCLEOTIDE SEQUENCE [LARGE SCALE GENOMIC DNA]</scope>
    <source>
        <strain evidence="1">HYR1</strain>
    </source>
</reference>
<name>A0A3M7S955_BRAPC</name>
<gene>
    <name evidence="1" type="ORF">BpHYR1_048093</name>
</gene>
<dbReference type="AlphaFoldDB" id="A0A3M7S955"/>
<dbReference type="Proteomes" id="UP000276133">
    <property type="component" value="Unassembled WGS sequence"/>
</dbReference>
<sequence length="63" mass="7383">MYDKFSSLFIFLDFDQLVYLLKNKFKYLIQHCQTAVFHSILILSLKISLVLNKSPKILFAGLN</sequence>
<evidence type="ECO:0000313" key="1">
    <source>
        <dbReference type="EMBL" id="RNA32344.1"/>
    </source>
</evidence>
<accession>A0A3M7S955</accession>